<sequence>TVTNPATDRALDVTGDTLAQGLAVLGTLIADLKLLGALV</sequence>
<dbReference type="EMBL" id="LAZR01045587">
    <property type="protein sequence ID" value="KKK98507.1"/>
    <property type="molecule type" value="Genomic_DNA"/>
</dbReference>
<accession>A0A0F8ZX63</accession>
<feature type="non-terminal residue" evidence="1">
    <location>
        <position position="1"/>
    </location>
</feature>
<proteinExistence type="predicted"/>
<reference evidence="1" key="1">
    <citation type="journal article" date="2015" name="Nature">
        <title>Complex archaea that bridge the gap between prokaryotes and eukaryotes.</title>
        <authorList>
            <person name="Spang A."/>
            <person name="Saw J.H."/>
            <person name="Jorgensen S.L."/>
            <person name="Zaremba-Niedzwiedzka K."/>
            <person name="Martijn J."/>
            <person name="Lind A.E."/>
            <person name="van Eijk R."/>
            <person name="Schleper C."/>
            <person name="Guy L."/>
            <person name="Ettema T.J."/>
        </authorList>
    </citation>
    <scope>NUCLEOTIDE SEQUENCE</scope>
</reference>
<evidence type="ECO:0000313" key="1">
    <source>
        <dbReference type="EMBL" id="KKK98507.1"/>
    </source>
</evidence>
<dbReference type="AlphaFoldDB" id="A0A0F8ZX63"/>
<gene>
    <name evidence="1" type="ORF">LCGC14_2642030</name>
</gene>
<organism evidence="1">
    <name type="scientific">marine sediment metagenome</name>
    <dbReference type="NCBI Taxonomy" id="412755"/>
    <lineage>
        <taxon>unclassified sequences</taxon>
        <taxon>metagenomes</taxon>
        <taxon>ecological metagenomes</taxon>
    </lineage>
</organism>
<name>A0A0F8ZX63_9ZZZZ</name>
<protein>
    <submittedName>
        <fullName evidence="1">Uncharacterized protein</fullName>
    </submittedName>
</protein>
<comment type="caution">
    <text evidence="1">The sequence shown here is derived from an EMBL/GenBank/DDBJ whole genome shotgun (WGS) entry which is preliminary data.</text>
</comment>